<feature type="transmembrane region" description="Helical" evidence="1">
    <location>
        <begin position="147"/>
        <end position="171"/>
    </location>
</feature>
<dbReference type="RefSeq" id="XP_053589972.1">
    <property type="nucleotide sequence ID" value="XM_053725778.1"/>
</dbReference>
<sequence>MILLRGTVDVGGRNAMNQYLRKSTNSSSRTSNFSNAVLYPDCSFLPNRSRWIAIEYQAHWICRSGDSHEEQMKVLEELYPETAPKFRALREFHYYIMNERLLSFFVLTTFGAAKTTILVSISVIRMYRTLQTHSSRMSRKTLARHKLALRSLIMQFLTTPISVFPGVTIMLTVIFPSRYSQQISWYSLMIGTTHSIFNCLVVIFTYPEFRKAVFFWKNDIRNHPSKELAHISDVTLLQLKNGEKKSLTHSVYLFWLTASHTICLVTDMFHADLKFSNIL</sequence>
<keyword evidence="1" id="KW-1133">Transmembrane helix</keyword>
<keyword evidence="1" id="KW-0472">Membrane</keyword>
<dbReference type="Gene3D" id="1.20.1070.10">
    <property type="entry name" value="Rhodopsin 7-helix transmembrane proteins"/>
    <property type="match status" value="1"/>
</dbReference>
<dbReference type="Proteomes" id="UP000483820">
    <property type="component" value="Chromosome II"/>
</dbReference>
<protein>
    <recommendedName>
        <fullName evidence="4">G protein-coupled receptor</fullName>
    </recommendedName>
</protein>
<dbReference type="InterPro" id="IPR019429">
    <property type="entry name" value="7TM_GPCR_serpentine_rcpt_Sri"/>
</dbReference>
<dbReference type="PANTHER" id="PTHR45830">
    <property type="entry name" value="SERPENTINE RECEPTOR, CLASS I"/>
    <property type="match status" value="1"/>
</dbReference>
<proteinExistence type="predicted"/>
<evidence type="ECO:0008006" key="4">
    <source>
        <dbReference type="Google" id="ProtNLM"/>
    </source>
</evidence>
<reference evidence="2 3" key="1">
    <citation type="submission" date="2019-12" db="EMBL/GenBank/DDBJ databases">
        <title>Chromosome-level assembly of the Caenorhabditis remanei genome.</title>
        <authorList>
            <person name="Teterina A.A."/>
            <person name="Willis J.H."/>
            <person name="Phillips P.C."/>
        </authorList>
    </citation>
    <scope>NUCLEOTIDE SEQUENCE [LARGE SCALE GENOMIC DNA]</scope>
    <source>
        <strain evidence="2 3">PX506</strain>
        <tissue evidence="2">Whole organism</tissue>
    </source>
</reference>
<dbReference type="GeneID" id="9804137"/>
<dbReference type="SUPFAM" id="SSF81321">
    <property type="entry name" value="Family A G protein-coupled receptor-like"/>
    <property type="match status" value="1"/>
</dbReference>
<dbReference type="KEGG" id="crq:GCK72_006757"/>
<dbReference type="PANTHER" id="PTHR45830:SF12">
    <property type="entry name" value="G_PROTEIN_RECEP_F1_2 DOMAIN-CONTAINING PROTEIN-RELATED"/>
    <property type="match status" value="1"/>
</dbReference>
<keyword evidence="1" id="KW-0812">Transmembrane</keyword>
<organism evidence="2 3">
    <name type="scientific">Caenorhabditis remanei</name>
    <name type="common">Caenorhabditis vulgaris</name>
    <dbReference type="NCBI Taxonomy" id="31234"/>
    <lineage>
        <taxon>Eukaryota</taxon>
        <taxon>Metazoa</taxon>
        <taxon>Ecdysozoa</taxon>
        <taxon>Nematoda</taxon>
        <taxon>Chromadorea</taxon>
        <taxon>Rhabditida</taxon>
        <taxon>Rhabditina</taxon>
        <taxon>Rhabditomorpha</taxon>
        <taxon>Rhabditoidea</taxon>
        <taxon>Rhabditidae</taxon>
        <taxon>Peloderinae</taxon>
        <taxon>Caenorhabditis</taxon>
    </lineage>
</organism>
<evidence type="ECO:0000313" key="2">
    <source>
        <dbReference type="EMBL" id="KAF1766799.1"/>
    </source>
</evidence>
<evidence type="ECO:0000256" key="1">
    <source>
        <dbReference type="SAM" id="Phobius"/>
    </source>
</evidence>
<gene>
    <name evidence="2" type="ORF">GCK72_006757</name>
</gene>
<evidence type="ECO:0000313" key="3">
    <source>
        <dbReference type="Proteomes" id="UP000483820"/>
    </source>
</evidence>
<dbReference type="AlphaFoldDB" id="A0A6A5HHG5"/>
<comment type="caution">
    <text evidence="2">The sequence shown here is derived from an EMBL/GenBank/DDBJ whole genome shotgun (WGS) entry which is preliminary data.</text>
</comment>
<name>A0A6A5HHG5_CAERE</name>
<dbReference type="CTD" id="9804137"/>
<feature type="transmembrane region" description="Helical" evidence="1">
    <location>
        <begin position="101"/>
        <end position="127"/>
    </location>
</feature>
<dbReference type="EMBL" id="WUAV01000002">
    <property type="protein sequence ID" value="KAF1766799.1"/>
    <property type="molecule type" value="Genomic_DNA"/>
</dbReference>
<feature type="transmembrane region" description="Helical" evidence="1">
    <location>
        <begin position="183"/>
        <end position="206"/>
    </location>
</feature>
<accession>A0A6A5HHG5</accession>
<dbReference type="Pfam" id="PF10327">
    <property type="entry name" value="7TM_GPCR_Sri"/>
    <property type="match status" value="1"/>
</dbReference>